<gene>
    <name evidence="2" type="ORF">J2S39_000847</name>
</gene>
<organism evidence="2 3">
    <name type="scientific">Corynebacterium guangdongense</name>
    <dbReference type="NCBI Taxonomy" id="1783348"/>
    <lineage>
        <taxon>Bacteria</taxon>
        <taxon>Bacillati</taxon>
        <taxon>Actinomycetota</taxon>
        <taxon>Actinomycetes</taxon>
        <taxon>Mycobacteriales</taxon>
        <taxon>Corynebacteriaceae</taxon>
        <taxon>Corynebacterium</taxon>
    </lineage>
</organism>
<evidence type="ECO:0000259" key="1">
    <source>
        <dbReference type="Pfam" id="PF00248"/>
    </source>
</evidence>
<accession>A0ABU1ZW77</accession>
<dbReference type="InterPro" id="IPR023210">
    <property type="entry name" value="NADP_OxRdtase_dom"/>
</dbReference>
<evidence type="ECO:0000313" key="3">
    <source>
        <dbReference type="Proteomes" id="UP001180840"/>
    </source>
</evidence>
<dbReference type="Proteomes" id="UP001180840">
    <property type="component" value="Unassembled WGS sequence"/>
</dbReference>
<dbReference type="InterPro" id="IPR036812">
    <property type="entry name" value="NAD(P)_OxRdtase_dom_sf"/>
</dbReference>
<reference evidence="2" key="1">
    <citation type="submission" date="2023-07" db="EMBL/GenBank/DDBJ databases">
        <title>Sequencing the genomes of 1000 actinobacteria strains.</title>
        <authorList>
            <person name="Klenk H.-P."/>
        </authorList>
    </citation>
    <scope>NUCLEOTIDE SEQUENCE</scope>
    <source>
        <strain evidence="2">DSM 107476</strain>
    </source>
</reference>
<dbReference type="Pfam" id="PF00248">
    <property type="entry name" value="Aldo_ket_red"/>
    <property type="match status" value="1"/>
</dbReference>
<keyword evidence="3" id="KW-1185">Reference proteome</keyword>
<name>A0ABU1ZW77_9CORY</name>
<protein>
    <submittedName>
        <fullName evidence="2">Aryl-alcohol dehydrogenase-like predicted oxidoreductase</fullName>
    </submittedName>
</protein>
<proteinExistence type="predicted"/>
<dbReference type="SUPFAM" id="SSF51430">
    <property type="entry name" value="NAD(P)-linked oxidoreductase"/>
    <property type="match status" value="1"/>
</dbReference>
<dbReference type="EMBL" id="JAVDXZ010000001">
    <property type="protein sequence ID" value="MDR7329171.1"/>
    <property type="molecule type" value="Genomic_DNA"/>
</dbReference>
<sequence>MPTVALAWLLAKGVTAPIASVSRASHLDALIAAPAFELSAEEVAALDRVSADRA</sequence>
<evidence type="ECO:0000313" key="2">
    <source>
        <dbReference type="EMBL" id="MDR7329171.1"/>
    </source>
</evidence>
<dbReference type="Gene3D" id="3.20.20.100">
    <property type="entry name" value="NADP-dependent oxidoreductase domain"/>
    <property type="match status" value="1"/>
</dbReference>
<feature type="domain" description="NADP-dependent oxidoreductase" evidence="1">
    <location>
        <begin position="2"/>
        <end position="50"/>
    </location>
</feature>
<comment type="caution">
    <text evidence="2">The sequence shown here is derived from an EMBL/GenBank/DDBJ whole genome shotgun (WGS) entry which is preliminary data.</text>
</comment>